<organism evidence="2 3">
    <name type="scientific">Dibothriocephalus latus</name>
    <name type="common">Fish tapeworm</name>
    <name type="synonym">Diphyllobothrium latum</name>
    <dbReference type="NCBI Taxonomy" id="60516"/>
    <lineage>
        <taxon>Eukaryota</taxon>
        <taxon>Metazoa</taxon>
        <taxon>Spiralia</taxon>
        <taxon>Lophotrochozoa</taxon>
        <taxon>Platyhelminthes</taxon>
        <taxon>Cestoda</taxon>
        <taxon>Eucestoda</taxon>
        <taxon>Diphyllobothriidea</taxon>
        <taxon>Diphyllobothriidae</taxon>
        <taxon>Dibothriocephalus</taxon>
    </lineage>
</organism>
<accession>A0A3P6SP18</accession>
<gene>
    <name evidence="2" type="ORF">DILT_LOCUS2873</name>
</gene>
<evidence type="ECO:0000313" key="3">
    <source>
        <dbReference type="Proteomes" id="UP000281553"/>
    </source>
</evidence>
<dbReference type="Proteomes" id="UP000281553">
    <property type="component" value="Unassembled WGS sequence"/>
</dbReference>
<proteinExistence type="predicted"/>
<sequence>MAKGALQGRYEELPEASSNKHCDLGRTRAVPSYLAKNGKQLAWISVKPVRSPPSSRKGRLESLKVNGPTLSMPNPFQLARAANSPAMHASACTQFYGIKHFKSPSCVQHFDDDQLHHGNLNIRYSAALIRRHHLPSCDLTPNPPHSLRRITACHHPHH</sequence>
<dbReference type="AlphaFoldDB" id="A0A3P6SP18"/>
<reference evidence="2 3" key="1">
    <citation type="submission" date="2018-11" db="EMBL/GenBank/DDBJ databases">
        <authorList>
            <consortium name="Pathogen Informatics"/>
        </authorList>
    </citation>
    <scope>NUCLEOTIDE SEQUENCE [LARGE SCALE GENOMIC DNA]</scope>
</reference>
<evidence type="ECO:0000313" key="2">
    <source>
        <dbReference type="EMBL" id="VDK77612.1"/>
    </source>
</evidence>
<name>A0A3P6SP18_DIBLA</name>
<evidence type="ECO:0000256" key="1">
    <source>
        <dbReference type="SAM" id="MobiDB-lite"/>
    </source>
</evidence>
<dbReference type="EMBL" id="UYRU01042747">
    <property type="protein sequence ID" value="VDK77612.1"/>
    <property type="molecule type" value="Genomic_DNA"/>
</dbReference>
<feature type="region of interest" description="Disordered" evidence="1">
    <location>
        <begin position="1"/>
        <end position="22"/>
    </location>
</feature>
<keyword evidence="3" id="KW-1185">Reference proteome</keyword>
<protein>
    <submittedName>
        <fullName evidence="2">Uncharacterized protein</fullName>
    </submittedName>
</protein>